<organism evidence="1">
    <name type="scientific">viral metagenome</name>
    <dbReference type="NCBI Taxonomy" id="1070528"/>
    <lineage>
        <taxon>unclassified sequences</taxon>
        <taxon>metagenomes</taxon>
        <taxon>organismal metagenomes</taxon>
    </lineage>
</organism>
<evidence type="ECO:0008006" key="2">
    <source>
        <dbReference type="Google" id="ProtNLM"/>
    </source>
</evidence>
<sequence length="145" mass="16097">MSLLIFSPKCSHSNDLIDYLNRHPQFKSVVKFHNINVHGIPPQFKSKIKNVPTLITTNGKFLVGKEIKNWFDSLLPNKEITNIQLGGGGFGLSSLDNDTGDDDFSGGFAIDNYGQSLQPVMTPELEARITRDVKDAFTSVNESKK</sequence>
<dbReference type="EMBL" id="MN740700">
    <property type="protein sequence ID" value="QHU08982.1"/>
    <property type="molecule type" value="Genomic_DNA"/>
</dbReference>
<evidence type="ECO:0000313" key="1">
    <source>
        <dbReference type="EMBL" id="QHU08982.1"/>
    </source>
</evidence>
<reference evidence="1" key="1">
    <citation type="journal article" date="2020" name="Nature">
        <title>Giant virus diversity and host interactions through global metagenomics.</title>
        <authorList>
            <person name="Schulz F."/>
            <person name="Roux S."/>
            <person name="Paez-Espino D."/>
            <person name="Jungbluth S."/>
            <person name="Walsh D.A."/>
            <person name="Denef V.J."/>
            <person name="McMahon K.D."/>
            <person name="Konstantinidis K.T."/>
            <person name="Eloe-Fadrosh E.A."/>
            <person name="Kyrpides N.C."/>
            <person name="Woyke T."/>
        </authorList>
    </citation>
    <scope>NUCLEOTIDE SEQUENCE</scope>
    <source>
        <strain evidence="1">GVMAG-S-1064190-84</strain>
    </source>
</reference>
<proteinExistence type="predicted"/>
<name>A0A6C0JTA8_9ZZZZ</name>
<protein>
    <recommendedName>
        <fullName evidence="2">Glutaredoxin domain-containing protein</fullName>
    </recommendedName>
</protein>
<accession>A0A6C0JTA8</accession>
<dbReference type="AlphaFoldDB" id="A0A6C0JTA8"/>